<dbReference type="RefSeq" id="WP_380940497.1">
    <property type="nucleotide sequence ID" value="NZ_JBHUFC010000003.1"/>
</dbReference>
<dbReference type="Gene3D" id="3.90.1150.200">
    <property type="match status" value="1"/>
</dbReference>
<dbReference type="EMBL" id="JBHUFC010000003">
    <property type="protein sequence ID" value="MFD1788132.1"/>
    <property type="molecule type" value="Genomic_DNA"/>
</dbReference>
<accession>A0ABW4NDA3</accession>
<organism evidence="2 3">
    <name type="scientific">Sphingomonas floccifaciens</name>
    <dbReference type="NCBI Taxonomy" id="1844115"/>
    <lineage>
        <taxon>Bacteria</taxon>
        <taxon>Pseudomonadati</taxon>
        <taxon>Pseudomonadota</taxon>
        <taxon>Alphaproteobacteria</taxon>
        <taxon>Sphingomonadales</taxon>
        <taxon>Sphingomonadaceae</taxon>
        <taxon>Sphingomonas</taxon>
    </lineage>
</organism>
<dbReference type="InterPro" id="IPR014922">
    <property type="entry name" value="YdhG-like"/>
</dbReference>
<protein>
    <submittedName>
        <fullName evidence="2">YdeI/OmpD-associated family protein</fullName>
    </submittedName>
</protein>
<dbReference type="Pfam" id="PF13376">
    <property type="entry name" value="OmdA"/>
    <property type="match status" value="1"/>
</dbReference>
<dbReference type="Pfam" id="PF08818">
    <property type="entry name" value="DUF1801"/>
    <property type="match status" value="1"/>
</dbReference>
<proteinExistence type="predicted"/>
<gene>
    <name evidence="2" type="ORF">ACFSC3_11165</name>
</gene>
<keyword evidence="3" id="KW-1185">Reference proteome</keyword>
<feature type="domain" description="YdhG-like" evidence="1">
    <location>
        <begin position="19"/>
        <end position="107"/>
    </location>
</feature>
<reference evidence="3" key="1">
    <citation type="journal article" date="2019" name="Int. J. Syst. Evol. Microbiol.">
        <title>The Global Catalogue of Microorganisms (GCM) 10K type strain sequencing project: providing services to taxonomists for standard genome sequencing and annotation.</title>
        <authorList>
            <consortium name="The Broad Institute Genomics Platform"/>
            <consortium name="The Broad Institute Genome Sequencing Center for Infectious Disease"/>
            <person name="Wu L."/>
            <person name="Ma J."/>
        </authorList>
    </citation>
    <scope>NUCLEOTIDE SEQUENCE [LARGE SCALE GENOMIC DNA]</scope>
    <source>
        <strain evidence="3">Q85</strain>
    </source>
</reference>
<dbReference type="SUPFAM" id="SSF159888">
    <property type="entry name" value="YdhG-like"/>
    <property type="match status" value="1"/>
</dbReference>
<name>A0ABW4NDA3_9SPHN</name>
<sequence>MPRDARVDSYIAARAPFAQPILAWLRDRVHAAVPDIDESIKWGMPAFLLGGRPFANMAAFTAHATFGFWNRADAPAGREGEAMGQMGRIESLADLPDAATFEAMVRDRASATPAKRAVKPPKPEAVVPDALTTALAQDDAARATFDAFPPSARRDYCDWVAEAKRPETQAKRVAQTVEWLREGKRRNWKYESC</sequence>
<evidence type="ECO:0000313" key="3">
    <source>
        <dbReference type="Proteomes" id="UP001597283"/>
    </source>
</evidence>
<dbReference type="Proteomes" id="UP001597283">
    <property type="component" value="Unassembled WGS sequence"/>
</dbReference>
<evidence type="ECO:0000313" key="2">
    <source>
        <dbReference type="EMBL" id="MFD1788132.1"/>
    </source>
</evidence>
<evidence type="ECO:0000259" key="1">
    <source>
        <dbReference type="Pfam" id="PF08818"/>
    </source>
</evidence>
<comment type="caution">
    <text evidence="2">The sequence shown here is derived from an EMBL/GenBank/DDBJ whole genome shotgun (WGS) entry which is preliminary data.</text>
</comment>